<feature type="compositionally biased region" description="Polar residues" evidence="1">
    <location>
        <begin position="338"/>
        <end position="349"/>
    </location>
</feature>
<feature type="domain" description="Protein phosphatase 1 regulatory subunit 26 N-terminal" evidence="2">
    <location>
        <begin position="223"/>
        <end position="276"/>
    </location>
</feature>
<dbReference type="GeneTree" id="ENSGT00390000014118"/>
<feature type="domain" description="Protein phosphatase 1 regulatory subunit 26 N-terminal" evidence="2">
    <location>
        <begin position="1"/>
        <end position="185"/>
    </location>
</feature>
<feature type="region of interest" description="Disordered" evidence="1">
    <location>
        <begin position="272"/>
        <end position="369"/>
    </location>
</feature>
<feature type="region of interest" description="Disordered" evidence="1">
    <location>
        <begin position="242"/>
        <end position="261"/>
    </location>
</feature>
<dbReference type="AlphaFoldDB" id="A0A3B3RKM6"/>
<feature type="domain" description="Protein phosphatase 1 regulatory subunit 26 N-terminal" evidence="2">
    <location>
        <begin position="278"/>
        <end position="779"/>
    </location>
</feature>
<feature type="region of interest" description="Disordered" evidence="1">
    <location>
        <begin position="825"/>
        <end position="863"/>
    </location>
</feature>
<protein>
    <recommendedName>
        <fullName evidence="2">Protein phosphatase 1 regulatory subunit 26 N-terminal domain-containing protein</fullName>
    </recommendedName>
</protein>
<evidence type="ECO:0000256" key="1">
    <source>
        <dbReference type="SAM" id="MobiDB-lite"/>
    </source>
</evidence>
<feature type="region of interest" description="Disordered" evidence="1">
    <location>
        <begin position="574"/>
        <end position="636"/>
    </location>
</feature>
<reference evidence="3" key="1">
    <citation type="submission" date="2025-08" db="UniProtKB">
        <authorList>
            <consortium name="Ensembl"/>
        </authorList>
    </citation>
    <scope>IDENTIFICATION</scope>
</reference>
<keyword evidence="4" id="KW-1185">Reference proteome</keyword>
<feature type="compositionally biased region" description="Polar residues" evidence="1">
    <location>
        <begin position="837"/>
        <end position="859"/>
    </location>
</feature>
<feature type="region of interest" description="Disordered" evidence="1">
    <location>
        <begin position="64"/>
        <end position="128"/>
    </location>
</feature>
<feature type="compositionally biased region" description="Basic residues" evidence="1">
    <location>
        <begin position="511"/>
        <end position="523"/>
    </location>
</feature>
<reference evidence="3" key="2">
    <citation type="submission" date="2025-09" db="UniProtKB">
        <authorList>
            <consortium name="Ensembl"/>
        </authorList>
    </citation>
    <scope>IDENTIFICATION</scope>
</reference>
<feature type="compositionally biased region" description="Polar residues" evidence="1">
    <location>
        <begin position="64"/>
        <end position="75"/>
    </location>
</feature>
<sequence length="1158" mass="128825">MFLKNVLPAFAMHTEWRSYGPASSFSMPSCFDDSSSVTSTTSSLIPGKVQMIIDSLRSTQSSLNMNEENGGTLQTGEPRAPGYNGKTSHVVQKARQRGAMSVGRTQKQNTEALKLESQSQDSDSDDSVDRGIEEAIQEYLKEKGDPKQSMKLNTNPLQMSKQLKRNFSSSETQKYLDRSKILTASNYAPKNLKASYSMAMERIPFHKEKHDGNSLSINITDVNKAQVIKNAADVISLSKTVQPPSVVKEEKTPESSSDDGIEEAIWHYQLEKKKKHEGSRTTSKVFQAKEESDSSSDDGIEEAIRHYQLEKQKEKHEHTTKAFKPSHPKPTQVGKTAALSSEKPSNQAFKKQKMSSKRKISEKLPKSTIPSAVVPDQVNTPFDNKVALFKNNPILPLETPLPLKVNTTAELMCAEAILDISKAVMPRSFEETSSPSNPCIESPSLPTEDCPNWSDNKSNDSSVDSDDGIEQEIRKFLESKAQMHKQQLVDTKYERNQDDIWQKNADSPQSKKLKPTLSRKRKRKEDNFKAGKGEGPEQEIKEPVSQTRCDGIIGVQASGSIIDASVVIDVTTKSAETMKDPDQKCYPENPNNAKGSALNEGDSPLATVKNEVSGSPILADRLGESGDKSSSLDSDEDLDAAIKDLLKTKRRLRKKTKDKKVKSRKKFHSGIMELSHEESEKKKILLESKIGTIPKNCDETSKHTVGTKRKLSNMSSKLTNKKVKPCINLDKSGDAQELAGVETFTGCASQIVEDSSSVDSDDSIEQEIRKFLAEKAKVSTMSISTEEFRKKSISTTDFPLERSMSLEAQQAEISPTLKAPYFELSERSGSEQDRSQDGQMLQSTSPDFYYSQSSKSDQAASREMDALKMQKRSIMTLEDSRTQSSRPEMERCKSEQNFTSNCITEAGPINQVMPSAETTAFQSQSQNLFCYSELSPHSDRSVNMTSATNLQNAVIKHQDKGSESAKEVCNTCPLTCDTENMCKNTLMNPFKRSPETASPASLPYSSCLPDRLFKQDTVSDQGHPEGTSLLENMVQVKKDPVTFSKEEPHEFFCVQVRNRDLIGAEDGRNCYGETVDGKQVEGEQVREERKDCVENSFESCEERISADQRSDQSQNQHPGFKPLPSCCWENGEFTDARAEEQHSLKTYGLGLTTAFINE</sequence>
<feature type="region of interest" description="Disordered" evidence="1">
    <location>
        <begin position="875"/>
        <end position="894"/>
    </location>
</feature>
<dbReference type="InterPro" id="IPR026130">
    <property type="entry name" value="PPP1R26"/>
</dbReference>
<name>A0A3B3RKM6_9TELE</name>
<feature type="region of interest" description="Disordered" evidence="1">
    <location>
        <begin position="500"/>
        <end position="545"/>
    </location>
</feature>
<feature type="region of interest" description="Disordered" evidence="1">
    <location>
        <begin position="429"/>
        <end position="467"/>
    </location>
</feature>
<dbReference type="Pfam" id="PF15740">
    <property type="entry name" value="PPP1R26_N"/>
    <property type="match status" value="3"/>
</dbReference>
<dbReference type="Ensembl" id="ENSPKIT00000035999.1">
    <property type="protein sequence ID" value="ENSPKIP00000019157.1"/>
    <property type="gene ID" value="ENSPKIG00000004442.1"/>
</dbReference>
<dbReference type="GO" id="GO:0004864">
    <property type="term" value="F:protein phosphatase inhibitor activity"/>
    <property type="evidence" value="ECO:0007669"/>
    <property type="project" value="InterPro"/>
</dbReference>
<feature type="compositionally biased region" description="Basic and acidic residues" evidence="1">
    <location>
        <begin position="524"/>
        <end position="542"/>
    </location>
</feature>
<feature type="compositionally biased region" description="Basic and acidic residues" evidence="1">
    <location>
        <begin position="825"/>
        <end position="836"/>
    </location>
</feature>
<feature type="compositionally biased region" description="Basic residues" evidence="1">
    <location>
        <begin position="653"/>
        <end position="668"/>
    </location>
</feature>
<organism evidence="3 4">
    <name type="scientific">Paramormyrops kingsleyae</name>
    <dbReference type="NCBI Taxonomy" id="1676925"/>
    <lineage>
        <taxon>Eukaryota</taxon>
        <taxon>Metazoa</taxon>
        <taxon>Chordata</taxon>
        <taxon>Craniata</taxon>
        <taxon>Vertebrata</taxon>
        <taxon>Euteleostomi</taxon>
        <taxon>Actinopterygii</taxon>
        <taxon>Neopterygii</taxon>
        <taxon>Teleostei</taxon>
        <taxon>Osteoglossocephala</taxon>
        <taxon>Osteoglossomorpha</taxon>
        <taxon>Osteoglossiformes</taxon>
        <taxon>Mormyridae</taxon>
        <taxon>Paramormyrops</taxon>
    </lineage>
</organism>
<proteinExistence type="predicted"/>
<accession>A0A3B3RKM6</accession>
<feature type="compositionally biased region" description="Basic and acidic residues" evidence="1">
    <location>
        <begin position="302"/>
        <end position="320"/>
    </location>
</feature>
<feature type="compositionally biased region" description="Basic and acidic residues" evidence="1">
    <location>
        <begin position="576"/>
        <end position="585"/>
    </location>
</feature>
<dbReference type="Proteomes" id="UP000261540">
    <property type="component" value="Unplaced"/>
</dbReference>
<evidence type="ECO:0000259" key="2">
    <source>
        <dbReference type="Pfam" id="PF15740"/>
    </source>
</evidence>
<evidence type="ECO:0000313" key="4">
    <source>
        <dbReference type="Proteomes" id="UP000261540"/>
    </source>
</evidence>
<evidence type="ECO:0000313" key="3">
    <source>
        <dbReference type="Ensembl" id="ENSPKIP00000019157.1"/>
    </source>
</evidence>
<dbReference type="PANTHER" id="PTHR15724:SF0">
    <property type="entry name" value="PROTEIN PHOSPHATASE 1 REGULATORY SUBUNIT 26"/>
    <property type="match status" value="1"/>
</dbReference>
<dbReference type="STRING" id="1676925.ENSPKIP00000019157"/>
<feature type="region of interest" description="Disordered" evidence="1">
    <location>
        <begin position="653"/>
        <end position="674"/>
    </location>
</feature>
<dbReference type="PANTHER" id="PTHR15724">
    <property type="entry name" value="PROTEIN PHOSPHATASE 1 REGULATORY SUBUNIT 26"/>
    <property type="match status" value="1"/>
</dbReference>
<dbReference type="InterPro" id="IPR031474">
    <property type="entry name" value="PPP1R26_N"/>
</dbReference>